<feature type="domain" description="Transposase IS200-like" evidence="2">
    <location>
        <begin position="26"/>
        <end position="152"/>
    </location>
</feature>
<dbReference type="RefSeq" id="WP_201366262.1">
    <property type="nucleotide sequence ID" value="NZ_BNJJ01000026.1"/>
</dbReference>
<dbReference type="SMART" id="SM01321">
    <property type="entry name" value="Y1_Tnp"/>
    <property type="match status" value="1"/>
</dbReference>
<dbReference type="Proteomes" id="UP000635565">
    <property type="component" value="Unassembled WGS sequence"/>
</dbReference>
<proteinExistence type="predicted"/>
<reference evidence="3 4" key="1">
    <citation type="journal article" date="2021" name="Int. J. Syst. Evol. Microbiol.">
        <title>Reticulibacter mediterranei gen. nov., sp. nov., within the new family Reticulibacteraceae fam. nov., and Ktedonospora formicarum gen. nov., sp. nov., Ktedonobacter robiniae sp. nov., Dictyobacter formicarum sp. nov. and Dictyobacter arantiisoli sp. nov., belonging to the class Ktedonobacteria.</title>
        <authorList>
            <person name="Yabe S."/>
            <person name="Zheng Y."/>
            <person name="Wang C.M."/>
            <person name="Sakai Y."/>
            <person name="Abe K."/>
            <person name="Yokota A."/>
            <person name="Donadio S."/>
            <person name="Cavaletti L."/>
            <person name="Monciardini P."/>
        </authorList>
    </citation>
    <scope>NUCLEOTIDE SEQUENCE [LARGE SCALE GENOMIC DNA]</scope>
    <source>
        <strain evidence="3 4">SOSP1-9</strain>
    </source>
</reference>
<dbReference type="PANTHER" id="PTHR36966">
    <property type="entry name" value="REP-ASSOCIATED TYROSINE TRANSPOSASE"/>
    <property type="match status" value="1"/>
</dbReference>
<evidence type="ECO:0000313" key="3">
    <source>
        <dbReference type="EMBL" id="GHO88710.1"/>
    </source>
</evidence>
<keyword evidence="4" id="KW-1185">Reference proteome</keyword>
<evidence type="ECO:0000256" key="1">
    <source>
        <dbReference type="SAM" id="MobiDB-lite"/>
    </source>
</evidence>
<protein>
    <recommendedName>
        <fullName evidence="2">Transposase IS200-like domain-containing protein</fullName>
    </recommendedName>
</protein>
<dbReference type="Gene3D" id="3.30.70.1290">
    <property type="entry name" value="Transposase IS200-like"/>
    <property type="match status" value="1"/>
</dbReference>
<sequence length="178" mass="20715">MSNYKKSRRKSFKPLKPIGLPAHYYYSPGAYAITICTRQRKQNLFNHPKLRAILYEEWAKLPQRFRGIVPGTIMVMHDHLHCMLILEDGFTHAKSARQIIASYKSIVANAWLSYLYETGANYPGKIWQYRAYDHIVKNEADFKAQTAYILNNPAAYEARRKQQSKKGKENAPKKPDNH</sequence>
<accession>A0ABQ3VSC1</accession>
<feature type="region of interest" description="Disordered" evidence="1">
    <location>
        <begin position="157"/>
        <end position="178"/>
    </location>
</feature>
<feature type="compositionally biased region" description="Basic and acidic residues" evidence="1">
    <location>
        <begin position="166"/>
        <end position="178"/>
    </location>
</feature>
<dbReference type="SUPFAM" id="SSF143422">
    <property type="entry name" value="Transposase IS200-like"/>
    <property type="match status" value="1"/>
</dbReference>
<dbReference type="InterPro" id="IPR002686">
    <property type="entry name" value="Transposase_17"/>
</dbReference>
<name>A0ABQ3VSC1_9CHLR</name>
<evidence type="ECO:0000313" key="4">
    <source>
        <dbReference type="Proteomes" id="UP000635565"/>
    </source>
</evidence>
<gene>
    <name evidence="3" type="ORF">KSZ_67160</name>
</gene>
<dbReference type="EMBL" id="BNJJ01000026">
    <property type="protein sequence ID" value="GHO88710.1"/>
    <property type="molecule type" value="Genomic_DNA"/>
</dbReference>
<organism evidence="3 4">
    <name type="scientific">Dictyobacter formicarum</name>
    <dbReference type="NCBI Taxonomy" id="2778368"/>
    <lineage>
        <taxon>Bacteria</taxon>
        <taxon>Bacillati</taxon>
        <taxon>Chloroflexota</taxon>
        <taxon>Ktedonobacteria</taxon>
        <taxon>Ktedonobacterales</taxon>
        <taxon>Dictyobacteraceae</taxon>
        <taxon>Dictyobacter</taxon>
    </lineage>
</organism>
<dbReference type="InterPro" id="IPR052715">
    <property type="entry name" value="RAYT_transposase"/>
</dbReference>
<dbReference type="InterPro" id="IPR036515">
    <property type="entry name" value="Transposase_17_sf"/>
</dbReference>
<comment type="caution">
    <text evidence="3">The sequence shown here is derived from an EMBL/GenBank/DDBJ whole genome shotgun (WGS) entry which is preliminary data.</text>
</comment>
<dbReference type="PANTHER" id="PTHR36966:SF1">
    <property type="entry name" value="REP-ASSOCIATED TYROSINE TRANSPOSASE"/>
    <property type="match status" value="1"/>
</dbReference>
<evidence type="ECO:0000259" key="2">
    <source>
        <dbReference type="SMART" id="SM01321"/>
    </source>
</evidence>